<protein>
    <submittedName>
        <fullName evidence="1">Uncharacterized protein</fullName>
    </submittedName>
</protein>
<organism evidence="1 2">
    <name type="scientific">Streptomyces lomondensis</name>
    <dbReference type="NCBI Taxonomy" id="68229"/>
    <lineage>
        <taxon>Bacteria</taxon>
        <taxon>Bacillati</taxon>
        <taxon>Actinomycetota</taxon>
        <taxon>Actinomycetes</taxon>
        <taxon>Kitasatosporales</taxon>
        <taxon>Streptomycetaceae</taxon>
        <taxon>Streptomyces</taxon>
    </lineage>
</organism>
<gene>
    <name evidence="1" type="ORF">GCM10010383_37620</name>
</gene>
<proteinExistence type="predicted"/>
<keyword evidence="2" id="KW-1185">Reference proteome</keyword>
<dbReference type="EMBL" id="BMWC01000005">
    <property type="protein sequence ID" value="GGX04242.1"/>
    <property type="molecule type" value="Genomic_DNA"/>
</dbReference>
<evidence type="ECO:0000313" key="1">
    <source>
        <dbReference type="EMBL" id="GGX04242.1"/>
    </source>
</evidence>
<accession>A0ABQ2X877</accession>
<dbReference type="Proteomes" id="UP000617743">
    <property type="component" value="Unassembled WGS sequence"/>
</dbReference>
<reference evidence="2" key="1">
    <citation type="journal article" date="2019" name="Int. J. Syst. Evol. Microbiol.">
        <title>The Global Catalogue of Microorganisms (GCM) 10K type strain sequencing project: providing services to taxonomists for standard genome sequencing and annotation.</title>
        <authorList>
            <consortium name="The Broad Institute Genomics Platform"/>
            <consortium name="The Broad Institute Genome Sequencing Center for Infectious Disease"/>
            <person name="Wu L."/>
            <person name="Ma J."/>
        </authorList>
    </citation>
    <scope>NUCLEOTIDE SEQUENCE [LARGE SCALE GENOMIC DNA]</scope>
    <source>
        <strain evidence="2">JCM 4866</strain>
    </source>
</reference>
<comment type="caution">
    <text evidence="1">The sequence shown here is derived from an EMBL/GenBank/DDBJ whole genome shotgun (WGS) entry which is preliminary data.</text>
</comment>
<evidence type="ECO:0000313" key="2">
    <source>
        <dbReference type="Proteomes" id="UP000617743"/>
    </source>
</evidence>
<name>A0ABQ2X877_9ACTN</name>
<sequence length="182" mass="20000">MLLATQLMTCEVPLSRLLYVFETVVSPSHRIFGLVDTSVDTYAPHADRANWLLSAPGMVYLQVPPQVIRASVRLESWSTVPPASDAQWSGADDVEVELPGGDLALETIDGGQKEVPLILPSSGLYRMRWQWIFNRAGGPFTSPLAGHRESLPMPPGHEEKLNGADQYCLVQIWRTAASEGTE</sequence>